<organism evidence="5">
    <name type="scientific">Hexamita inflata</name>
    <dbReference type="NCBI Taxonomy" id="28002"/>
    <lineage>
        <taxon>Eukaryota</taxon>
        <taxon>Metamonada</taxon>
        <taxon>Diplomonadida</taxon>
        <taxon>Hexamitidae</taxon>
        <taxon>Hexamitinae</taxon>
        <taxon>Hexamita</taxon>
    </lineage>
</organism>
<dbReference type="EMBL" id="CATOUU010000756">
    <property type="protein sequence ID" value="CAI9946113.1"/>
    <property type="molecule type" value="Genomic_DNA"/>
</dbReference>
<dbReference type="Pfam" id="PF00069">
    <property type="entry name" value="Pkinase"/>
    <property type="match status" value="1"/>
</dbReference>
<keyword evidence="1" id="KW-0067">ATP-binding</keyword>
<feature type="signal peptide" evidence="3">
    <location>
        <begin position="1"/>
        <end position="21"/>
    </location>
</feature>
<dbReference type="GO" id="GO:0044773">
    <property type="term" value="P:mitotic DNA damage checkpoint signaling"/>
    <property type="evidence" value="ECO:0007669"/>
    <property type="project" value="TreeGrafter"/>
</dbReference>
<dbReference type="GO" id="GO:0004674">
    <property type="term" value="F:protein serine/threonine kinase activity"/>
    <property type="evidence" value="ECO:0007669"/>
    <property type="project" value="TreeGrafter"/>
</dbReference>
<dbReference type="GO" id="GO:0005524">
    <property type="term" value="F:ATP binding"/>
    <property type="evidence" value="ECO:0007669"/>
    <property type="project" value="UniProtKB-UniRule"/>
</dbReference>
<dbReference type="PROSITE" id="PS50011">
    <property type="entry name" value="PROTEIN_KINASE_DOM"/>
    <property type="match status" value="1"/>
</dbReference>
<accession>A0AA86PYE8</accession>
<sequence length="538" mass="61815">MKIETFFTYFQLLLLFSTTNKQFPHLETKNYNLGRLLGSGSYGDVYTAQHKTSLNIFALKMANQITGETDESKTLNRLSDIPHFGLPLLSETFLHEEKQVIVQEFIKGPTLFEHINEAREQTERTPVVPEVAIKSIIKQLLFTVRFCHQHGVAHQDIKTDNIKLQNGTRVILLDFGEAYDVHLVEKQPNAANHIGNLVFLPPEILMHSSIISQSFLELDKMNFSAEAILKCQQLLINQRQPIRGNKSMSTAYIFKRLHHVQSMYELSNHGDITSLDLWIGGLKRIYEYGKIQTRRYSMTKAPEQQIMDAFKQQKVDLNQDNYPSQDDLSFVAIQLAMSHLKAQNLHTFNYRMAADAWSIGMTSLIMIFGDRPFKDLSQYEHVPAIQILADAIRVQLEETIDQLSGENEDFYEYRTAPQNIRVQIPEGPFPQQTPIDLFLLMASLLHPHPKIRMSVSEALGCPFLQAQDNQEDETTDISNVQRGLGYEEIDKSRARLDTFRETNLDMEDVQEESPLKEVNTDDNDFNGIEPEEIVDEDY</sequence>
<reference evidence="5" key="1">
    <citation type="submission" date="2023-06" db="EMBL/GenBank/DDBJ databases">
        <authorList>
            <person name="Kurt Z."/>
        </authorList>
    </citation>
    <scope>NUCLEOTIDE SEQUENCE</scope>
</reference>
<keyword evidence="5" id="KW-0418">Kinase</keyword>
<dbReference type="Proteomes" id="UP001642409">
    <property type="component" value="Unassembled WGS sequence"/>
</dbReference>
<feature type="binding site" evidence="1">
    <location>
        <position position="60"/>
    </location>
    <ligand>
        <name>ATP</name>
        <dbReference type="ChEBI" id="CHEBI:30616"/>
    </ligand>
</feature>
<dbReference type="PANTHER" id="PTHR44167:SF24">
    <property type="entry name" value="SERINE_THREONINE-PROTEIN KINASE CHK2"/>
    <property type="match status" value="1"/>
</dbReference>
<dbReference type="Gene3D" id="1.10.510.10">
    <property type="entry name" value="Transferase(Phosphotransferase) domain 1"/>
    <property type="match status" value="2"/>
</dbReference>
<keyword evidence="1" id="KW-0547">Nucleotide-binding</keyword>
<proteinExistence type="predicted"/>
<evidence type="ECO:0000313" key="5">
    <source>
        <dbReference type="EMBL" id="CAI9946113.1"/>
    </source>
</evidence>
<dbReference type="InterPro" id="IPR000719">
    <property type="entry name" value="Prot_kinase_dom"/>
</dbReference>
<protein>
    <submittedName>
        <fullName evidence="5">Kinase</fullName>
    </submittedName>
</protein>
<reference evidence="6 7" key="2">
    <citation type="submission" date="2024-07" db="EMBL/GenBank/DDBJ databases">
        <authorList>
            <person name="Akdeniz Z."/>
        </authorList>
    </citation>
    <scope>NUCLEOTIDE SEQUENCE [LARGE SCALE GENOMIC DNA]</scope>
</reference>
<evidence type="ECO:0000256" key="2">
    <source>
        <dbReference type="SAM" id="MobiDB-lite"/>
    </source>
</evidence>
<evidence type="ECO:0000259" key="4">
    <source>
        <dbReference type="PROSITE" id="PS50011"/>
    </source>
</evidence>
<keyword evidence="7" id="KW-1185">Reference proteome</keyword>
<feature type="region of interest" description="Disordered" evidence="2">
    <location>
        <begin position="502"/>
        <end position="538"/>
    </location>
</feature>
<keyword evidence="3" id="KW-0732">Signal</keyword>
<evidence type="ECO:0000256" key="1">
    <source>
        <dbReference type="PROSITE-ProRule" id="PRU10141"/>
    </source>
</evidence>
<dbReference type="SUPFAM" id="SSF56112">
    <property type="entry name" value="Protein kinase-like (PK-like)"/>
    <property type="match status" value="2"/>
</dbReference>
<evidence type="ECO:0000313" key="6">
    <source>
        <dbReference type="EMBL" id="CAL6066416.1"/>
    </source>
</evidence>
<evidence type="ECO:0000313" key="7">
    <source>
        <dbReference type="Proteomes" id="UP001642409"/>
    </source>
</evidence>
<feature type="domain" description="Protein kinase" evidence="4">
    <location>
        <begin position="31"/>
        <end position="464"/>
    </location>
</feature>
<dbReference type="PANTHER" id="PTHR44167">
    <property type="entry name" value="OVARIAN-SPECIFIC SERINE/THREONINE-PROTEIN KINASE LOK-RELATED"/>
    <property type="match status" value="1"/>
</dbReference>
<dbReference type="AlphaFoldDB" id="A0AA86PYE8"/>
<dbReference type="PROSITE" id="PS00107">
    <property type="entry name" value="PROTEIN_KINASE_ATP"/>
    <property type="match status" value="1"/>
</dbReference>
<comment type="caution">
    <text evidence="5">The sequence shown here is derived from an EMBL/GenBank/DDBJ whole genome shotgun (WGS) entry which is preliminary data.</text>
</comment>
<feature type="chain" id="PRO_5041701706" evidence="3">
    <location>
        <begin position="22"/>
        <end position="538"/>
    </location>
</feature>
<feature type="compositionally biased region" description="Acidic residues" evidence="2">
    <location>
        <begin position="520"/>
        <end position="538"/>
    </location>
</feature>
<dbReference type="InterPro" id="IPR011009">
    <property type="entry name" value="Kinase-like_dom_sf"/>
</dbReference>
<dbReference type="InterPro" id="IPR017441">
    <property type="entry name" value="Protein_kinase_ATP_BS"/>
</dbReference>
<dbReference type="CDD" id="cd00180">
    <property type="entry name" value="PKc"/>
    <property type="match status" value="1"/>
</dbReference>
<dbReference type="GO" id="GO:0005634">
    <property type="term" value="C:nucleus"/>
    <property type="evidence" value="ECO:0007669"/>
    <property type="project" value="TreeGrafter"/>
</dbReference>
<evidence type="ECO:0000256" key="3">
    <source>
        <dbReference type="SAM" id="SignalP"/>
    </source>
</evidence>
<dbReference type="EMBL" id="CAXDID020000260">
    <property type="protein sequence ID" value="CAL6066416.1"/>
    <property type="molecule type" value="Genomic_DNA"/>
</dbReference>
<dbReference type="SMART" id="SM00220">
    <property type="entry name" value="S_TKc"/>
    <property type="match status" value="1"/>
</dbReference>
<keyword evidence="5" id="KW-0808">Transferase</keyword>
<name>A0AA86PYE8_9EUKA</name>
<gene>
    <name evidence="5" type="ORF">HINF_LOCUS33758</name>
    <name evidence="6" type="ORF">HINF_LOCUS52327</name>
</gene>